<keyword evidence="3" id="KW-1185">Reference proteome</keyword>
<keyword evidence="1" id="KW-0472">Membrane</keyword>
<keyword evidence="1" id="KW-1133">Transmembrane helix</keyword>
<evidence type="ECO:0008006" key="4">
    <source>
        <dbReference type="Google" id="ProtNLM"/>
    </source>
</evidence>
<feature type="transmembrane region" description="Helical" evidence="1">
    <location>
        <begin position="20"/>
        <end position="44"/>
    </location>
</feature>
<proteinExistence type="predicted"/>
<evidence type="ECO:0000313" key="3">
    <source>
        <dbReference type="Proteomes" id="UP001307705"/>
    </source>
</evidence>
<organism evidence="2 3">
    <name type="scientific">Algoriphagus taiwanensis</name>
    <dbReference type="NCBI Taxonomy" id="1445656"/>
    <lineage>
        <taxon>Bacteria</taxon>
        <taxon>Pseudomonadati</taxon>
        <taxon>Bacteroidota</taxon>
        <taxon>Cytophagia</taxon>
        <taxon>Cytophagales</taxon>
        <taxon>Cyclobacteriaceae</taxon>
        <taxon>Algoriphagus</taxon>
    </lineage>
</organism>
<accession>A0ABQ6PXC1</accession>
<evidence type="ECO:0000256" key="1">
    <source>
        <dbReference type="SAM" id="Phobius"/>
    </source>
</evidence>
<dbReference type="Proteomes" id="UP001307705">
    <property type="component" value="Unassembled WGS sequence"/>
</dbReference>
<dbReference type="EMBL" id="BTPE01000002">
    <property type="protein sequence ID" value="GMQ32600.1"/>
    <property type="molecule type" value="Genomic_DNA"/>
</dbReference>
<gene>
    <name evidence="2" type="ORF">Ataiwa_08720</name>
</gene>
<keyword evidence="1" id="KW-0812">Transmembrane</keyword>
<reference evidence="2 3" key="1">
    <citation type="submission" date="2023-08" db="EMBL/GenBank/DDBJ databases">
        <title>Draft genome sequence of Algoriphagus taiwanensis.</title>
        <authorList>
            <person name="Takatani N."/>
            <person name="Hosokawa M."/>
            <person name="Sawabe T."/>
        </authorList>
    </citation>
    <scope>NUCLEOTIDE SEQUENCE [LARGE SCALE GENOMIC DNA]</scope>
    <source>
        <strain evidence="2 3">JCM 19755</strain>
    </source>
</reference>
<protein>
    <recommendedName>
        <fullName evidence="4">Phage abortive infection protein</fullName>
    </recommendedName>
</protein>
<evidence type="ECO:0000313" key="2">
    <source>
        <dbReference type="EMBL" id="GMQ32600.1"/>
    </source>
</evidence>
<comment type="caution">
    <text evidence="2">The sequence shown here is derived from an EMBL/GenBank/DDBJ whole genome shotgun (WGS) entry which is preliminary data.</text>
</comment>
<name>A0ABQ6PXC1_9BACT</name>
<sequence>MFFPRILNILPDCYKSDIYLSFIGNFSVAAGSFIGFILLTLAYLQQEKKHQQELQESERRKRDEFVERFIQLFENVRNKIQYGRLSGERALAEFHKNILIFLNEHTLNSENPDEVKKVLEKAIKGSSFTKGGSLNLYKRSLDNVINRIYEAKSIDLIPFLENILSDEEKAIIFYLYKFYFVKSPSFEFLIENDFLASLNSTMLANPKHIYWLK</sequence>